<evidence type="ECO:0000313" key="4">
    <source>
        <dbReference type="Proteomes" id="UP000053707"/>
    </source>
</evidence>
<dbReference type="AlphaFoldDB" id="A0A117JI00"/>
<feature type="domain" description="HNH nuclease" evidence="2">
    <location>
        <begin position="345"/>
        <end position="396"/>
    </location>
</feature>
<dbReference type="CDD" id="cd00085">
    <property type="entry name" value="HNHc"/>
    <property type="match status" value="1"/>
</dbReference>
<dbReference type="Pfam" id="PF02720">
    <property type="entry name" value="DUF222"/>
    <property type="match status" value="1"/>
</dbReference>
<comment type="caution">
    <text evidence="3">The sequence shown here is derived from an EMBL/GenBank/DDBJ whole genome shotgun (WGS) entry which is preliminary data.</text>
</comment>
<protein>
    <recommendedName>
        <fullName evidence="2">HNH nuclease domain-containing protein</fullName>
    </recommendedName>
</protein>
<organism evidence="3 4">
    <name type="scientific">Mycobacterium lehmannii</name>
    <dbReference type="NCBI Taxonomy" id="2048550"/>
    <lineage>
        <taxon>Bacteria</taxon>
        <taxon>Bacillati</taxon>
        <taxon>Actinomycetota</taxon>
        <taxon>Actinomycetes</taxon>
        <taxon>Mycobacteriales</taxon>
        <taxon>Mycobacteriaceae</taxon>
        <taxon>Mycobacterium</taxon>
    </lineage>
</organism>
<evidence type="ECO:0000313" key="3">
    <source>
        <dbReference type="EMBL" id="KUI10740.1"/>
    </source>
</evidence>
<dbReference type="Proteomes" id="UP000053707">
    <property type="component" value="Unassembled WGS sequence"/>
</dbReference>
<dbReference type="EMBL" id="LQIR01000045">
    <property type="protein sequence ID" value="KUI10740.1"/>
    <property type="molecule type" value="Genomic_DNA"/>
</dbReference>
<proteinExistence type="predicted"/>
<dbReference type="InterPro" id="IPR003870">
    <property type="entry name" value="DUF222"/>
</dbReference>
<feature type="compositionally biased region" description="Basic and acidic residues" evidence="1">
    <location>
        <begin position="474"/>
        <end position="486"/>
    </location>
</feature>
<sequence>MSPGRGIIEHVFEGVDEVGLVATIEEATRAEASASALRTAAIGELMSRRGVGDDEHPRALWACDPWASTAAEVTAAMNISHGRACGQMRIAETLRDRLPKVGALFGAGRLSARVIGILTWRTRLIADDAVWAQVDAALAERADEWGPLSEDDLRIGVDALVLQYDPDAVIASQARARGRDFKVGSYEDEHGATSVWGKLQPADAAVLDRKVAAMVATVCPDDPRSAGERRSDAVGALANGNDHLPCECGSPACPARAAQPAPSSSVVVNVYADQTAVDATQATPESVRRTAACRRDPGTAVISGAGGPEVLTTPMLAALLRNGATLRPLGEPDEQPEHGYRPSAKLARRIRARDLRCRFPGCHRRAEFCDIDHVTAHPNGATHQSNLACLCRLHHLLKTFWDGDWSYLLRADGAAVWTSPTGRTYTTYPGSRSLFPGWDTKAAELPPRASGPPHGAGPPPGNRGLKMPMRKNARSVERAQRIKAERAQNASESPSF</sequence>
<reference evidence="3 4" key="1">
    <citation type="submission" date="2016-01" db="EMBL/GenBank/DDBJ databases">
        <authorList>
            <consortium name="TB Trials Study Group"/>
            <person name="Sutton G."/>
            <person name="Brinkac L."/>
            <person name="Sanka R."/>
            <person name="Adams M."/>
            <person name="Lau E.L."/>
            <person name="Macaden R."/>
            <person name="Grewal H.M.S."/>
        </authorList>
    </citation>
    <scope>NUCLEOTIDE SEQUENCE [LARGE SCALE GENOMIC DNA]</scope>
    <source>
        <strain evidence="3 4">IS-1744</strain>
    </source>
</reference>
<accession>A0A117JI00</accession>
<name>A0A117JI00_9MYCO</name>
<feature type="region of interest" description="Disordered" evidence="1">
    <location>
        <begin position="437"/>
        <end position="496"/>
    </location>
</feature>
<dbReference type="InterPro" id="IPR003615">
    <property type="entry name" value="HNH_nuc"/>
</dbReference>
<gene>
    <name evidence="3" type="ORF">AU192_22200</name>
</gene>
<evidence type="ECO:0000259" key="2">
    <source>
        <dbReference type="SMART" id="SM00507"/>
    </source>
</evidence>
<evidence type="ECO:0000256" key="1">
    <source>
        <dbReference type="SAM" id="MobiDB-lite"/>
    </source>
</evidence>
<dbReference type="SMART" id="SM00507">
    <property type="entry name" value="HNHc"/>
    <property type="match status" value="1"/>
</dbReference>
<keyword evidence="4" id="KW-1185">Reference proteome</keyword>